<dbReference type="RefSeq" id="WP_103563255.1">
    <property type="nucleotide sequence ID" value="NZ_MTBP01000002.1"/>
</dbReference>
<dbReference type="SMART" id="SM00530">
    <property type="entry name" value="HTH_XRE"/>
    <property type="match status" value="1"/>
</dbReference>
<dbReference type="SUPFAM" id="SSF47413">
    <property type="entry name" value="lambda repressor-like DNA-binding domains"/>
    <property type="match status" value="1"/>
</dbReference>
<protein>
    <submittedName>
        <fullName evidence="2">Helix-turn-helix domain protein</fullName>
    </submittedName>
</protein>
<sequence length="72" mass="7529">MKRHDLVRVNGAELRALRLGMGLRQADLAVLAGIDTSYLSMLETGRRPRASAGVAAGLARALAVDPASITVS</sequence>
<comment type="caution">
    <text evidence="2">The sequence shown here is derived from an EMBL/GenBank/DDBJ whole genome shotgun (WGS) entry which is preliminary data.</text>
</comment>
<evidence type="ECO:0000259" key="1">
    <source>
        <dbReference type="PROSITE" id="PS50943"/>
    </source>
</evidence>
<dbReference type="InterPro" id="IPR001387">
    <property type="entry name" value="Cro/C1-type_HTH"/>
</dbReference>
<dbReference type="AlphaFoldDB" id="A0A2P4UGA9"/>
<evidence type="ECO:0000313" key="2">
    <source>
        <dbReference type="EMBL" id="POM24091.1"/>
    </source>
</evidence>
<dbReference type="EMBL" id="MTBP01000002">
    <property type="protein sequence ID" value="POM24091.1"/>
    <property type="molecule type" value="Genomic_DNA"/>
</dbReference>
<dbReference type="PROSITE" id="PS50943">
    <property type="entry name" value="HTH_CROC1"/>
    <property type="match status" value="1"/>
</dbReference>
<dbReference type="Pfam" id="PF13560">
    <property type="entry name" value="HTH_31"/>
    <property type="match status" value="1"/>
</dbReference>
<dbReference type="InterPro" id="IPR010982">
    <property type="entry name" value="Lambda_DNA-bd_dom_sf"/>
</dbReference>
<evidence type="ECO:0000313" key="3">
    <source>
        <dbReference type="Proteomes" id="UP000242367"/>
    </source>
</evidence>
<organism evidence="2 3">
    <name type="scientific">Actinomadura rubteroloni</name>
    <dbReference type="NCBI Taxonomy" id="1926885"/>
    <lineage>
        <taxon>Bacteria</taxon>
        <taxon>Bacillati</taxon>
        <taxon>Actinomycetota</taxon>
        <taxon>Actinomycetes</taxon>
        <taxon>Streptosporangiales</taxon>
        <taxon>Thermomonosporaceae</taxon>
        <taxon>Actinomadura</taxon>
    </lineage>
</organism>
<feature type="domain" description="HTH cro/C1-type" evidence="1">
    <location>
        <begin position="14"/>
        <end position="69"/>
    </location>
</feature>
<dbReference type="GO" id="GO:0003677">
    <property type="term" value="F:DNA binding"/>
    <property type="evidence" value="ECO:0007669"/>
    <property type="project" value="InterPro"/>
</dbReference>
<accession>A0A2P4UGA9</accession>
<dbReference type="Gene3D" id="1.10.260.40">
    <property type="entry name" value="lambda repressor-like DNA-binding domains"/>
    <property type="match status" value="1"/>
</dbReference>
<dbReference type="CDD" id="cd00093">
    <property type="entry name" value="HTH_XRE"/>
    <property type="match status" value="1"/>
</dbReference>
<reference evidence="2 3" key="1">
    <citation type="journal article" date="2017" name="Chemistry">
        <title>Isolation, Biosynthesis and Chemical Modifications of Rubterolones A-F: Rare Tropolone Alkaloids from Actinomadura sp. 5-2.</title>
        <authorList>
            <person name="Guo H."/>
            <person name="Benndorf R."/>
            <person name="Leichnitz D."/>
            <person name="Klassen J.L."/>
            <person name="Vollmers J."/>
            <person name="Gorls H."/>
            <person name="Steinacker M."/>
            <person name="Weigel C."/>
            <person name="Dahse H.M."/>
            <person name="Kaster A.K."/>
            <person name="de Beer Z.W."/>
            <person name="Poulsen M."/>
            <person name="Beemelmanns C."/>
        </authorList>
    </citation>
    <scope>NUCLEOTIDE SEQUENCE [LARGE SCALE GENOMIC DNA]</scope>
    <source>
        <strain evidence="2 3">5-2</strain>
    </source>
</reference>
<dbReference type="Proteomes" id="UP000242367">
    <property type="component" value="Unassembled WGS sequence"/>
</dbReference>
<proteinExistence type="predicted"/>
<name>A0A2P4UGA9_9ACTN</name>
<gene>
    <name evidence="2" type="ORF">BTM25_27180</name>
</gene>
<keyword evidence="3" id="KW-1185">Reference proteome</keyword>